<reference evidence="1 2" key="1">
    <citation type="submission" date="2006-03" db="EMBL/GenBank/DDBJ databases">
        <title>Complete sequence of Methylobacillus flagellatus KT.</title>
        <authorList>
            <consortium name="US DOE Joint Genome Institute"/>
            <person name="Copeland A."/>
            <person name="Lucas S."/>
            <person name="Lapidus A."/>
            <person name="Barry K."/>
            <person name="Detter J.C."/>
            <person name="Glavina del Rio T."/>
            <person name="Hammon N."/>
            <person name="Israni S."/>
            <person name="Dalin E."/>
            <person name="Tice H."/>
            <person name="Pitluck S."/>
            <person name="Brettin T."/>
            <person name="Bruce D."/>
            <person name="Han C."/>
            <person name="Tapia R."/>
            <person name="Saunders E."/>
            <person name="Gilna P."/>
            <person name="Schmutz J."/>
            <person name="Larimer F."/>
            <person name="Land M."/>
            <person name="Kyrpides N."/>
            <person name="Anderson I."/>
            <person name="Richardson P."/>
        </authorList>
    </citation>
    <scope>NUCLEOTIDE SEQUENCE [LARGE SCALE GENOMIC DNA]</scope>
    <source>
        <strain evidence="2">KT / ATCC 51484 / DSM 6875</strain>
    </source>
</reference>
<dbReference type="InterPro" id="IPR021357">
    <property type="entry name" value="DUF2782"/>
</dbReference>
<dbReference type="Proteomes" id="UP000002440">
    <property type="component" value="Chromosome"/>
</dbReference>
<organism evidence="1 2">
    <name type="scientific">Methylobacillus flagellatus (strain ATCC 51484 / DSM 6875 / VKM B-1610 / KT)</name>
    <dbReference type="NCBI Taxonomy" id="265072"/>
    <lineage>
        <taxon>Bacteria</taxon>
        <taxon>Pseudomonadati</taxon>
        <taxon>Pseudomonadota</taxon>
        <taxon>Betaproteobacteria</taxon>
        <taxon>Nitrosomonadales</taxon>
        <taxon>Methylophilaceae</taxon>
        <taxon>Methylobacillus</taxon>
    </lineage>
</organism>
<name>Q1H4F6_METFK</name>
<dbReference type="AlphaFoldDB" id="Q1H4F6"/>
<gene>
    <name evidence="1" type="ordered locus">Mfla_0360</name>
</gene>
<evidence type="ECO:0008006" key="3">
    <source>
        <dbReference type="Google" id="ProtNLM"/>
    </source>
</evidence>
<dbReference type="HOGENOM" id="CLU_145353_0_0_4"/>
<dbReference type="Pfam" id="PF11191">
    <property type="entry name" value="DUF2782"/>
    <property type="match status" value="1"/>
</dbReference>
<accession>Q1H4F6</accession>
<protein>
    <recommendedName>
        <fullName evidence="3">DUF2782 domain-containing protein</fullName>
    </recommendedName>
</protein>
<dbReference type="eggNOG" id="ENOG5032ZXK">
    <property type="taxonomic scope" value="Bacteria"/>
</dbReference>
<sequence length="151" mass="16938">MCGNGCRLGSHLVVNKQQRPFGGWGYLIESLHYSDVEVVMRTLKFLLMLAFLLPLMAYAADIPDNLEPLPEPPPPPAGIEGDIPEPEVTITKRGEDTIEEYRINGELYMMKVTPKVGAPYYLTKEDSNAGWSRNDGVAEPVSIPKWVLFRF</sequence>
<dbReference type="STRING" id="265072.Mfla_0360"/>
<dbReference type="Gene3D" id="2.20.130.30">
    <property type="entry name" value="Protein of unknown function DUF2782"/>
    <property type="match status" value="1"/>
</dbReference>
<evidence type="ECO:0000313" key="2">
    <source>
        <dbReference type="Proteomes" id="UP000002440"/>
    </source>
</evidence>
<dbReference type="EMBL" id="CP000284">
    <property type="protein sequence ID" value="ABE48631.1"/>
    <property type="molecule type" value="Genomic_DNA"/>
</dbReference>
<keyword evidence="2" id="KW-1185">Reference proteome</keyword>
<evidence type="ECO:0000313" key="1">
    <source>
        <dbReference type="EMBL" id="ABE48631.1"/>
    </source>
</evidence>
<dbReference type="KEGG" id="mfa:Mfla_0360"/>
<proteinExistence type="predicted"/>